<evidence type="ECO:0008006" key="4">
    <source>
        <dbReference type="Google" id="ProtNLM"/>
    </source>
</evidence>
<accession>A0ABW4FEE8</accession>
<reference evidence="3" key="1">
    <citation type="journal article" date="2019" name="Int. J. Syst. Evol. Microbiol.">
        <title>The Global Catalogue of Microorganisms (GCM) 10K type strain sequencing project: providing services to taxonomists for standard genome sequencing and annotation.</title>
        <authorList>
            <consortium name="The Broad Institute Genomics Platform"/>
            <consortium name="The Broad Institute Genome Sequencing Center for Infectious Disease"/>
            <person name="Wu L."/>
            <person name="Ma J."/>
        </authorList>
    </citation>
    <scope>NUCLEOTIDE SEQUENCE [LARGE SCALE GENOMIC DNA]</scope>
    <source>
        <strain evidence="3">JCM 12165</strain>
    </source>
</reference>
<dbReference type="RefSeq" id="WP_343974771.1">
    <property type="nucleotide sequence ID" value="NZ_BAAAJG010000008.1"/>
</dbReference>
<feature type="region of interest" description="Disordered" evidence="1">
    <location>
        <begin position="1"/>
        <end position="23"/>
    </location>
</feature>
<protein>
    <recommendedName>
        <fullName evidence="4">Phosphodiester glycosidase domain-containing protein</fullName>
    </recommendedName>
</protein>
<organism evidence="2 3">
    <name type="scientific">Pseudonocardia aurantiaca</name>
    <dbReference type="NCBI Taxonomy" id="75290"/>
    <lineage>
        <taxon>Bacteria</taxon>
        <taxon>Bacillati</taxon>
        <taxon>Actinomycetota</taxon>
        <taxon>Actinomycetes</taxon>
        <taxon>Pseudonocardiales</taxon>
        <taxon>Pseudonocardiaceae</taxon>
        <taxon>Pseudonocardia</taxon>
    </lineage>
</organism>
<gene>
    <name evidence="2" type="ORF">ACFSCY_06140</name>
</gene>
<evidence type="ECO:0000313" key="2">
    <source>
        <dbReference type="EMBL" id="MFD1529014.1"/>
    </source>
</evidence>
<proteinExistence type="predicted"/>
<dbReference type="Proteomes" id="UP001597145">
    <property type="component" value="Unassembled WGS sequence"/>
</dbReference>
<evidence type="ECO:0000313" key="3">
    <source>
        <dbReference type="Proteomes" id="UP001597145"/>
    </source>
</evidence>
<name>A0ABW4FEE8_9PSEU</name>
<keyword evidence="3" id="KW-1185">Reference proteome</keyword>
<comment type="caution">
    <text evidence="2">The sequence shown here is derived from an EMBL/GenBank/DDBJ whole genome shotgun (WGS) entry which is preliminary data.</text>
</comment>
<dbReference type="EMBL" id="JBHUCP010000004">
    <property type="protein sequence ID" value="MFD1529014.1"/>
    <property type="molecule type" value="Genomic_DNA"/>
</dbReference>
<evidence type="ECO:0000256" key="1">
    <source>
        <dbReference type="SAM" id="MobiDB-lite"/>
    </source>
</evidence>
<sequence>MTTTLQIGPPEAPQPSPRHRAPRRKRGRWIVAICIALLIWPSISYAQALTYPGAADFTTRTVEWIRDNGGAPIVNYIENLWYSRAPSAAPPDPSSLPSAGAAATAPAAPPALADLAGAPPLPGEGVWVAGTPAPNGAPAVYTTFERPDPAHPGVVAGVAYFDKRVARFQLIAGTAEPPGASAPEGARVPPSELQALVATFNSGFKMKDANGGWFGNGQTVFPLQNGAASLVIHRDGSATVAQWGRDAKAGPDVVAVRQNLQLIVDGARAVPGLTVNAGGAWGSAKNQLQYTWRSGVGVTATGGIVYVGGANMNLAALADALTKAGAVRGMQLDIHDKMVDAFTYQHAGTAAPTPQSLLPDMPGPNNRYLVADQRDFVAVTLR</sequence>